<comment type="subcellular location">
    <subcellularLocation>
        <location evidence="3">Cytoplasm</location>
    </subcellularLocation>
    <subcellularLocation>
        <location evidence="2">Nucleus</location>
    </subcellularLocation>
</comment>
<accession>A0AAV6FIP1</accession>
<reference evidence="15" key="1">
    <citation type="submission" date="2020-10" db="EMBL/GenBank/DDBJ databases">
        <title>Chromosome-scale genome assembly of the Allis shad, Alosa alosa.</title>
        <authorList>
            <person name="Margot Z."/>
            <person name="Christophe K."/>
            <person name="Cabau C."/>
            <person name="Louis A."/>
            <person name="Berthelot C."/>
            <person name="Parey E."/>
            <person name="Roest Crollius H."/>
            <person name="Montfort J."/>
            <person name="Robinson-Rechavi M."/>
            <person name="Bucao C."/>
            <person name="Bouchez O."/>
            <person name="Gislard M."/>
            <person name="Lluch J."/>
            <person name="Milhes M."/>
            <person name="Lampietro C."/>
            <person name="Lopez Roques C."/>
            <person name="Donnadieu C."/>
            <person name="Braasch I."/>
            <person name="Desvignes T."/>
            <person name="Postlethwait J."/>
            <person name="Bobe J."/>
            <person name="Guiguen Y."/>
        </authorList>
    </citation>
    <scope>NUCLEOTIDE SEQUENCE</scope>
    <source>
        <strain evidence="15">M-15738</strain>
        <tissue evidence="15">Blood</tissue>
    </source>
</reference>
<evidence type="ECO:0000256" key="10">
    <source>
        <dbReference type="ARBA" id="ARBA00023242"/>
    </source>
</evidence>
<dbReference type="PANTHER" id="PTHR22930:SF252">
    <property type="entry name" value="NUCLEASE HARBI1-RELATED"/>
    <property type="match status" value="1"/>
</dbReference>
<protein>
    <recommendedName>
        <fullName evidence="5">Putative nuclease HARBI1</fullName>
    </recommendedName>
    <alternativeName>
        <fullName evidence="11">Harbinger transposase-derived nuclease</fullName>
    </alternativeName>
</protein>
<organism evidence="15 16">
    <name type="scientific">Alosa alosa</name>
    <name type="common">allis shad</name>
    <dbReference type="NCBI Taxonomy" id="278164"/>
    <lineage>
        <taxon>Eukaryota</taxon>
        <taxon>Metazoa</taxon>
        <taxon>Chordata</taxon>
        <taxon>Craniata</taxon>
        <taxon>Vertebrata</taxon>
        <taxon>Euteleostomi</taxon>
        <taxon>Actinopterygii</taxon>
        <taxon>Neopterygii</taxon>
        <taxon>Teleostei</taxon>
        <taxon>Clupei</taxon>
        <taxon>Clupeiformes</taxon>
        <taxon>Clupeoidei</taxon>
        <taxon>Clupeidae</taxon>
        <taxon>Alosa</taxon>
    </lineage>
</organism>
<evidence type="ECO:0000256" key="7">
    <source>
        <dbReference type="ARBA" id="ARBA00022722"/>
    </source>
</evidence>
<dbReference type="GO" id="GO:0016787">
    <property type="term" value="F:hydrolase activity"/>
    <property type="evidence" value="ECO:0007669"/>
    <property type="project" value="UniProtKB-KW"/>
</dbReference>
<evidence type="ECO:0000256" key="13">
    <source>
        <dbReference type="SAM" id="MobiDB-lite"/>
    </source>
</evidence>
<proteinExistence type="inferred from homology"/>
<dbReference type="GO" id="GO:0005634">
    <property type="term" value="C:nucleus"/>
    <property type="evidence" value="ECO:0007669"/>
    <property type="project" value="UniProtKB-SubCell"/>
</dbReference>
<dbReference type="PANTHER" id="PTHR22930">
    <property type="match status" value="1"/>
</dbReference>
<keyword evidence="8" id="KW-0479">Metal-binding</keyword>
<sequence>MLVKQSYLGILETRTIDIKLHLGGMAYAPAVWLAVQEHVLRTANDNTNVNVTKYSQGRTNVNVTQRLLDQLDDAFLFNNFHFNRQSLTFIADLIRTSIDNDGNKDSQQVDAMVLVALYFYANGTLSRKITDLVGLDKTAATDAVKTVSRLLAGLAEKFITFPGSHNDRVCVAQGIKDLCRIPNAVGVLGCMHIKVTPPAENLALYKNSLDYNSVMVQTICDVNGNLLAVEKCCPGGTPAQQIWEKSVIFQHFKQGYNGPTWVIGGQGYQLSTYILPPKHPSKVKNAASLSYNKAHHKALSCSLRTIGSIKNRFRCLEDLGQVYSGTLDHIARVIYACCVLHNIGKKFSVPLPRELVPEPLHLVPFAAEMPDSATTISEAEIIQDDMIITCFHSPSDEPSQAAEAGLQGGCWEDDDDEEEGSPERRRHGSETLQTQEQES</sequence>
<feature type="compositionally biased region" description="Polar residues" evidence="13">
    <location>
        <begin position="430"/>
        <end position="439"/>
    </location>
</feature>
<evidence type="ECO:0000256" key="1">
    <source>
        <dbReference type="ARBA" id="ARBA00001968"/>
    </source>
</evidence>
<evidence type="ECO:0000313" key="16">
    <source>
        <dbReference type="Proteomes" id="UP000823561"/>
    </source>
</evidence>
<evidence type="ECO:0000259" key="14">
    <source>
        <dbReference type="Pfam" id="PF13359"/>
    </source>
</evidence>
<evidence type="ECO:0000256" key="11">
    <source>
        <dbReference type="ARBA" id="ARBA00030126"/>
    </source>
</evidence>
<evidence type="ECO:0000256" key="2">
    <source>
        <dbReference type="ARBA" id="ARBA00004123"/>
    </source>
</evidence>
<gene>
    <name evidence="15" type="ORF">AALO_G00277890</name>
</gene>
<feature type="domain" description="DDE Tnp4" evidence="14">
    <location>
        <begin position="189"/>
        <end position="342"/>
    </location>
</feature>
<dbReference type="AlphaFoldDB" id="A0AAV6FIP1"/>
<keyword evidence="9" id="KW-0378">Hydrolase</keyword>
<dbReference type="Pfam" id="PF13359">
    <property type="entry name" value="DDE_Tnp_4"/>
    <property type="match status" value="1"/>
</dbReference>
<keyword evidence="6" id="KW-0963">Cytoplasm</keyword>
<dbReference type="PRINTS" id="PR02086">
    <property type="entry name" value="PUTNUCHARBI1"/>
</dbReference>
<feature type="compositionally biased region" description="Acidic residues" evidence="13">
    <location>
        <begin position="411"/>
        <end position="420"/>
    </location>
</feature>
<evidence type="ECO:0000256" key="9">
    <source>
        <dbReference type="ARBA" id="ARBA00022801"/>
    </source>
</evidence>
<evidence type="ECO:0000256" key="8">
    <source>
        <dbReference type="ARBA" id="ARBA00022723"/>
    </source>
</evidence>
<comment type="caution">
    <text evidence="15">The sequence shown here is derived from an EMBL/GenBank/DDBJ whole genome shotgun (WGS) entry which is preliminary data.</text>
</comment>
<feature type="region of interest" description="Disordered" evidence="13">
    <location>
        <begin position="393"/>
        <end position="439"/>
    </location>
</feature>
<dbReference type="Proteomes" id="UP000823561">
    <property type="component" value="Chromosome 22"/>
</dbReference>
<dbReference type="InterPro" id="IPR026103">
    <property type="entry name" value="HARBI1_animal"/>
</dbReference>
<evidence type="ECO:0000256" key="5">
    <source>
        <dbReference type="ARBA" id="ARBA00015519"/>
    </source>
</evidence>
<dbReference type="InterPro" id="IPR045249">
    <property type="entry name" value="HARBI1-like"/>
</dbReference>
<keyword evidence="16" id="KW-1185">Reference proteome</keyword>
<dbReference type="GO" id="GO:0005737">
    <property type="term" value="C:cytoplasm"/>
    <property type="evidence" value="ECO:0007669"/>
    <property type="project" value="UniProtKB-SubCell"/>
</dbReference>
<comment type="cofactor">
    <cofactor evidence="1">
        <name>a divalent metal cation</name>
        <dbReference type="ChEBI" id="CHEBI:60240"/>
    </cofactor>
</comment>
<dbReference type="GO" id="GO:0004518">
    <property type="term" value="F:nuclease activity"/>
    <property type="evidence" value="ECO:0007669"/>
    <property type="project" value="UniProtKB-KW"/>
</dbReference>
<keyword evidence="10" id="KW-0539">Nucleus</keyword>
<evidence type="ECO:0000256" key="3">
    <source>
        <dbReference type="ARBA" id="ARBA00004496"/>
    </source>
</evidence>
<evidence type="ECO:0000256" key="4">
    <source>
        <dbReference type="ARBA" id="ARBA00006958"/>
    </source>
</evidence>
<name>A0AAV6FIP1_9TELE</name>
<evidence type="ECO:0000313" key="15">
    <source>
        <dbReference type="EMBL" id="KAG5262698.1"/>
    </source>
</evidence>
<dbReference type="InterPro" id="IPR027806">
    <property type="entry name" value="HARBI1_dom"/>
</dbReference>
<keyword evidence="7" id="KW-0540">Nuclease</keyword>
<comment type="function">
    <text evidence="12">Transposase-derived protein that may have nuclease activity. Does not have transposase activity.</text>
</comment>
<dbReference type="EMBL" id="JADWDJ010000022">
    <property type="protein sequence ID" value="KAG5262698.1"/>
    <property type="molecule type" value="Genomic_DNA"/>
</dbReference>
<comment type="similarity">
    <text evidence="4">Belongs to the HARBI1 family.</text>
</comment>
<dbReference type="GO" id="GO:0046872">
    <property type="term" value="F:metal ion binding"/>
    <property type="evidence" value="ECO:0007669"/>
    <property type="project" value="UniProtKB-KW"/>
</dbReference>
<evidence type="ECO:0000256" key="12">
    <source>
        <dbReference type="ARBA" id="ARBA00045850"/>
    </source>
</evidence>
<evidence type="ECO:0000256" key="6">
    <source>
        <dbReference type="ARBA" id="ARBA00022490"/>
    </source>
</evidence>